<feature type="compositionally biased region" description="Low complexity" evidence="6">
    <location>
        <begin position="175"/>
        <end position="188"/>
    </location>
</feature>
<dbReference type="PANTHER" id="PTHR19432:SF35">
    <property type="entry name" value="SOLUTE CARRIER FAMILY 45 MEMBER 3 ISOFORM X1"/>
    <property type="match status" value="1"/>
</dbReference>
<dbReference type="Proteomes" id="UP000007797">
    <property type="component" value="Unassembled WGS sequence"/>
</dbReference>
<dbReference type="CDD" id="cd17313">
    <property type="entry name" value="MFS_SLC45_SUC"/>
    <property type="match status" value="1"/>
</dbReference>
<organism evidence="8 9">
    <name type="scientific">Cavenderia fasciculata</name>
    <name type="common">Slime mold</name>
    <name type="synonym">Dictyostelium fasciculatum</name>
    <dbReference type="NCBI Taxonomy" id="261658"/>
    <lineage>
        <taxon>Eukaryota</taxon>
        <taxon>Amoebozoa</taxon>
        <taxon>Evosea</taxon>
        <taxon>Eumycetozoa</taxon>
        <taxon>Dictyostelia</taxon>
        <taxon>Acytosteliales</taxon>
        <taxon>Cavenderiaceae</taxon>
        <taxon>Cavenderia</taxon>
    </lineage>
</organism>
<dbReference type="GeneID" id="14875344"/>
<keyword evidence="3 7" id="KW-0812">Transmembrane</keyword>
<dbReference type="GO" id="GO:0016020">
    <property type="term" value="C:membrane"/>
    <property type="evidence" value="ECO:0007669"/>
    <property type="project" value="UniProtKB-SubCell"/>
</dbReference>
<evidence type="ECO:0000256" key="7">
    <source>
        <dbReference type="SAM" id="Phobius"/>
    </source>
</evidence>
<evidence type="ECO:0000256" key="1">
    <source>
        <dbReference type="ARBA" id="ARBA00004141"/>
    </source>
</evidence>
<dbReference type="OrthoDB" id="18196at2759"/>
<feature type="compositionally biased region" description="Low complexity" evidence="6">
    <location>
        <begin position="33"/>
        <end position="47"/>
    </location>
</feature>
<dbReference type="PANTHER" id="PTHR19432">
    <property type="entry name" value="SUGAR TRANSPORTER"/>
    <property type="match status" value="1"/>
</dbReference>
<evidence type="ECO:0000256" key="6">
    <source>
        <dbReference type="SAM" id="MobiDB-lite"/>
    </source>
</evidence>
<feature type="transmembrane region" description="Helical" evidence="7">
    <location>
        <begin position="321"/>
        <end position="342"/>
    </location>
</feature>
<feature type="region of interest" description="Disordered" evidence="6">
    <location>
        <begin position="175"/>
        <end position="213"/>
    </location>
</feature>
<dbReference type="EMBL" id="GL883008">
    <property type="protein sequence ID" value="EGG23382.1"/>
    <property type="molecule type" value="Genomic_DNA"/>
</dbReference>
<evidence type="ECO:0000256" key="4">
    <source>
        <dbReference type="ARBA" id="ARBA00022989"/>
    </source>
</evidence>
<sequence length="689" mass="75756">MKESDNNTNSSSSRDTNNNNHDDRVIHSSGNNTPSHTTTSPTTTHSTMTKENKFNNSSPSNRNNNKSSQHSRDFNKSPPSISSENITNNNKLITNEFSSTSKERVSHEEIDLKENNNNTLLHPLKEKSSRKKGECTIEEMDLDQEETFLSVDHGPSPTYNKDGYTKILSRECSPSIKPSLKNNSSPSSYQTVHSKNINNIDDEDDDIGNNNNKKKKNIENSLLLQSYDEENQITIDDIIEVDKRDTLSAFKLFALTVSFLGVQFGWALQIAFSTPLFLELGVPSFWVSFIWMAGPISGLIVQPIVGVVSDVSESKHGRRRPFIFFGTIFIAVGLLLVSNAQSIGSIFGSDSKDASIFIAIIGFWILDLSNNVVQAPCRALLVDVAPTSQQGLGSSLFSIMLGIGNLLGYFMGSLNLVKALPFMKTDIRALFTISIITLLLCISMTLISVKEKRYSKPINDLTPKVNPFQAILNGIRDMPMFLKRVCIVQFFSWIGWFCFVLYVTTWVGVNVYQGDPNAPEGSPGRDLFQQGVRRGSLGLMMSSGVSIVTSLLIPTLIRLVGIKYVYFAGNAIQTLLFALFFICKSKLWALLLIGATGIPWSVVMVLPFTIVGLGISSSESGLHMGTLNVFVVIPQLLVSLGISFVISLFGGDLSYSLLTGSIASLLATFATIAIIVPNTMSQIDIDNIQ</sequence>
<feature type="transmembrane region" description="Helical" evidence="7">
    <location>
        <begin position="564"/>
        <end position="582"/>
    </location>
</feature>
<feature type="compositionally biased region" description="Low complexity" evidence="6">
    <location>
        <begin position="54"/>
        <end position="68"/>
    </location>
</feature>
<evidence type="ECO:0000313" key="9">
    <source>
        <dbReference type="Proteomes" id="UP000007797"/>
    </source>
</evidence>
<feature type="transmembrane region" description="Helical" evidence="7">
    <location>
        <begin position="627"/>
        <end position="649"/>
    </location>
</feature>
<feature type="transmembrane region" description="Helical" evidence="7">
    <location>
        <begin position="252"/>
        <end position="272"/>
    </location>
</feature>
<evidence type="ECO:0000313" key="8">
    <source>
        <dbReference type="EMBL" id="EGG23382.1"/>
    </source>
</evidence>
<proteinExistence type="predicted"/>
<dbReference type="SUPFAM" id="SSF103473">
    <property type="entry name" value="MFS general substrate transporter"/>
    <property type="match status" value="1"/>
</dbReference>
<evidence type="ECO:0000256" key="5">
    <source>
        <dbReference type="ARBA" id="ARBA00023136"/>
    </source>
</evidence>
<dbReference type="OMA" id="QNHKMRF"/>
<dbReference type="Pfam" id="PF07690">
    <property type="entry name" value="MFS_1"/>
    <property type="match status" value="1"/>
</dbReference>
<feature type="region of interest" description="Disordered" evidence="6">
    <location>
        <begin position="1"/>
        <end position="89"/>
    </location>
</feature>
<gene>
    <name evidence="8" type="ORF">DFA_05514</name>
</gene>
<name>F4PLG0_CACFS</name>
<feature type="compositionally biased region" description="Polar residues" evidence="6">
    <location>
        <begin position="77"/>
        <end position="89"/>
    </location>
</feature>
<dbReference type="InterPro" id="IPR011701">
    <property type="entry name" value="MFS"/>
</dbReference>
<feature type="transmembrane region" description="Helical" evidence="7">
    <location>
        <begin position="429"/>
        <end position="449"/>
    </location>
</feature>
<evidence type="ECO:0000256" key="3">
    <source>
        <dbReference type="ARBA" id="ARBA00022692"/>
    </source>
</evidence>
<keyword evidence="9" id="KW-1185">Reference proteome</keyword>
<keyword evidence="5 7" id="KW-0472">Membrane</keyword>
<dbReference type="GO" id="GO:0008506">
    <property type="term" value="F:sucrose:proton symporter activity"/>
    <property type="evidence" value="ECO:0007669"/>
    <property type="project" value="TreeGrafter"/>
</dbReference>
<comment type="subcellular location">
    <subcellularLocation>
        <location evidence="1">Membrane</location>
        <topology evidence="1">Multi-pass membrane protein</topology>
    </subcellularLocation>
</comment>
<feature type="transmembrane region" description="Helical" evidence="7">
    <location>
        <begin position="354"/>
        <end position="373"/>
    </location>
</feature>
<reference evidence="9" key="1">
    <citation type="journal article" date="2011" name="Genome Res.">
        <title>Phylogeny-wide analysis of social amoeba genomes highlights ancient origins for complex intercellular communication.</title>
        <authorList>
            <person name="Heidel A.J."/>
            <person name="Lawal H.M."/>
            <person name="Felder M."/>
            <person name="Schilde C."/>
            <person name="Helps N.R."/>
            <person name="Tunggal B."/>
            <person name="Rivero F."/>
            <person name="John U."/>
            <person name="Schleicher M."/>
            <person name="Eichinger L."/>
            <person name="Platzer M."/>
            <person name="Noegel A.A."/>
            <person name="Schaap P."/>
            <person name="Gloeckner G."/>
        </authorList>
    </citation>
    <scope>NUCLEOTIDE SEQUENCE [LARGE SCALE GENOMIC DNA]</scope>
    <source>
        <strain evidence="9">SH3</strain>
    </source>
</reference>
<feature type="transmembrane region" description="Helical" evidence="7">
    <location>
        <begin position="588"/>
        <end position="615"/>
    </location>
</feature>
<keyword evidence="4 7" id="KW-1133">Transmembrane helix</keyword>
<accession>F4PLG0</accession>
<feature type="transmembrane region" description="Helical" evidence="7">
    <location>
        <begin position="655"/>
        <end position="676"/>
    </location>
</feature>
<keyword evidence="2" id="KW-0813">Transport</keyword>
<feature type="compositionally biased region" description="Low complexity" evidence="6">
    <location>
        <begin position="1"/>
        <end position="19"/>
    </location>
</feature>
<feature type="transmembrane region" description="Helical" evidence="7">
    <location>
        <begin position="537"/>
        <end position="557"/>
    </location>
</feature>
<dbReference type="InterPro" id="IPR036259">
    <property type="entry name" value="MFS_trans_sf"/>
</dbReference>
<feature type="transmembrane region" description="Helical" evidence="7">
    <location>
        <begin position="485"/>
        <end position="509"/>
    </location>
</feature>
<dbReference type="AlphaFoldDB" id="F4PLG0"/>
<dbReference type="KEGG" id="dfa:DFA_05514"/>
<feature type="transmembrane region" description="Helical" evidence="7">
    <location>
        <begin position="394"/>
        <end position="417"/>
    </location>
</feature>
<evidence type="ECO:0000256" key="2">
    <source>
        <dbReference type="ARBA" id="ARBA00022448"/>
    </source>
</evidence>
<dbReference type="Gene3D" id="1.20.1250.20">
    <property type="entry name" value="MFS general substrate transporter like domains"/>
    <property type="match status" value="1"/>
</dbReference>
<dbReference type="RefSeq" id="XP_004361233.1">
    <property type="nucleotide sequence ID" value="XM_004361176.1"/>
</dbReference>
<protein>
    <submittedName>
        <fullName evidence="8">Sucrose proton symporter</fullName>
    </submittedName>
</protein>
<feature type="transmembrane region" description="Helical" evidence="7">
    <location>
        <begin position="284"/>
        <end position="309"/>
    </location>
</feature>